<gene>
    <name evidence="9" type="ORF">PsYK624_060330</name>
</gene>
<keyword evidence="6" id="KW-0694">RNA-binding</keyword>
<dbReference type="EC" id="3.6.1.-" evidence="6"/>
<proteinExistence type="inferred from homology"/>
<evidence type="ECO:0000256" key="7">
    <source>
        <dbReference type="SAM" id="MobiDB-lite"/>
    </source>
</evidence>
<evidence type="ECO:0000256" key="2">
    <source>
        <dbReference type="ARBA" id="ARBA00006562"/>
    </source>
</evidence>
<keyword evidence="6" id="KW-0378">Hydrolase</keyword>
<evidence type="ECO:0000313" key="10">
    <source>
        <dbReference type="Proteomes" id="UP000703269"/>
    </source>
</evidence>
<comment type="caution">
    <text evidence="9">The sequence shown here is derived from an EMBL/GenBank/DDBJ whole genome shotgun (WGS) entry which is preliminary data.</text>
</comment>
<comment type="catalytic activity">
    <reaction evidence="5">
        <text>a 5'-end NAD(+)-phospho-ribonucleoside in mRNA + H2O = a 5'-end phospho-ribonucleoside in mRNA + NAD(+) + H(+)</text>
        <dbReference type="Rhea" id="RHEA:60880"/>
        <dbReference type="Rhea" id="RHEA-COMP:15692"/>
        <dbReference type="Rhea" id="RHEA-COMP:15698"/>
        <dbReference type="ChEBI" id="CHEBI:15377"/>
        <dbReference type="ChEBI" id="CHEBI:15378"/>
        <dbReference type="ChEBI" id="CHEBI:57540"/>
        <dbReference type="ChEBI" id="CHEBI:138282"/>
        <dbReference type="ChEBI" id="CHEBI:144029"/>
    </reaction>
    <physiologicalReaction direction="left-to-right" evidence="5">
        <dbReference type="Rhea" id="RHEA:60881"/>
    </physiologicalReaction>
</comment>
<comment type="function">
    <text evidence="6">Decapping enzyme for NAD-capped RNAs: specifically hydrolyzes the nicotinamide adenine dinucleotide (NAD) cap from a subset of RNAs by removing the entire NAD moiety from the 5'-end of an NAD-capped RNA.</text>
</comment>
<dbReference type="GO" id="GO:0000956">
    <property type="term" value="P:nuclear-transcribed mRNA catabolic process"/>
    <property type="evidence" value="ECO:0007669"/>
    <property type="project" value="TreeGrafter"/>
</dbReference>
<dbReference type="GO" id="GO:0034353">
    <property type="term" value="F:mRNA 5'-diphosphatase activity"/>
    <property type="evidence" value="ECO:0007669"/>
    <property type="project" value="TreeGrafter"/>
</dbReference>
<protein>
    <recommendedName>
        <fullName evidence="6">Decapping nuclease</fullName>
        <ecNumber evidence="6">3.6.1.-</ecNumber>
    </recommendedName>
</protein>
<name>A0A9P3LBX3_9APHY</name>
<evidence type="ECO:0000259" key="8">
    <source>
        <dbReference type="Pfam" id="PF08652"/>
    </source>
</evidence>
<keyword evidence="6" id="KW-0547">Nucleotide-binding</keyword>
<evidence type="ECO:0000313" key="9">
    <source>
        <dbReference type="EMBL" id="GJE89921.1"/>
    </source>
</evidence>
<dbReference type="GO" id="GO:0005829">
    <property type="term" value="C:cytosol"/>
    <property type="evidence" value="ECO:0007669"/>
    <property type="project" value="TreeGrafter"/>
</dbReference>
<organism evidence="9 10">
    <name type="scientific">Phanerochaete sordida</name>
    <dbReference type="NCBI Taxonomy" id="48140"/>
    <lineage>
        <taxon>Eukaryota</taxon>
        <taxon>Fungi</taxon>
        <taxon>Dikarya</taxon>
        <taxon>Basidiomycota</taxon>
        <taxon>Agaricomycotina</taxon>
        <taxon>Agaricomycetes</taxon>
        <taxon>Polyporales</taxon>
        <taxon>Phanerochaetaceae</taxon>
        <taxon>Phanerochaete</taxon>
    </lineage>
</organism>
<feature type="region of interest" description="Disordered" evidence="7">
    <location>
        <begin position="418"/>
        <end position="452"/>
    </location>
</feature>
<keyword evidence="6" id="KW-0539">Nucleus</keyword>
<feature type="domain" description="RAI1-like" evidence="8">
    <location>
        <begin position="58"/>
        <end position="412"/>
    </location>
</feature>
<dbReference type="OrthoDB" id="5853397at2759"/>
<keyword evidence="6" id="KW-0540">Nuclease</keyword>
<reference evidence="9 10" key="1">
    <citation type="submission" date="2021-08" db="EMBL/GenBank/DDBJ databases">
        <title>Draft Genome Sequence of Phanerochaete sordida strain YK-624.</title>
        <authorList>
            <person name="Mori T."/>
            <person name="Dohra H."/>
            <person name="Suzuki T."/>
            <person name="Kawagishi H."/>
            <person name="Hirai H."/>
        </authorList>
    </citation>
    <scope>NUCLEOTIDE SEQUENCE [LARGE SCALE GENOMIC DNA]</scope>
    <source>
        <strain evidence="9 10">YK-624</strain>
    </source>
</reference>
<dbReference type="AlphaFoldDB" id="A0A9P3LBX3"/>
<evidence type="ECO:0000256" key="6">
    <source>
        <dbReference type="RuleBase" id="RU367113"/>
    </source>
</evidence>
<feature type="compositionally biased region" description="Low complexity" evidence="7">
    <location>
        <begin position="424"/>
        <end position="446"/>
    </location>
</feature>
<comment type="similarity">
    <text evidence="2 6">Belongs to the DXO/Dom3Z family.</text>
</comment>
<evidence type="ECO:0000256" key="1">
    <source>
        <dbReference type="ARBA" id="ARBA00001968"/>
    </source>
</evidence>
<comment type="cofactor">
    <cofactor evidence="1 6">
        <name>a divalent metal cation</name>
        <dbReference type="ChEBI" id="CHEBI:60240"/>
    </cofactor>
</comment>
<keyword evidence="10" id="KW-1185">Reference proteome</keyword>
<dbReference type="Proteomes" id="UP000703269">
    <property type="component" value="Unassembled WGS sequence"/>
</dbReference>
<sequence>MSSRKRAISEVEDAAESDKPGRRPALDHLAEDSTAGESQTYELSYPPKSKTAAAVPFQQPSTLLTFSYTPERVLEFTDSALRYYVDPPLRAELKYGYERWIKRPEEKGRLDGLLKAVLKYRSRVDAGGADGAAWLRDIAVVSWRGVMTKILTAPYEDRDGWELNVMLVDGTLYLEEHTSNEKLVEKEYMEPRHRLFSYFGYSFESYCTSSHPDRREVHAEGRSHPFGWGGDVDTNVQWCAVVKTKLGDQRLVIGGEVDCVRERFKGSTDTLVELKTSMTIRGPQDEAKFEKKLLKFYFQSFLLGVPEIVVGFRTPQGQISTTQSFKTIQIPRMVRGKPHAWDPSICLDWGHRFLQFLKSTLASQTNALRERSVWRARFSPGSGVTLSPLDDSGVAEVEAGEDRVGFLPKWYVDELKGRAKPSQDTAANRPAPAADPADSVDTSASSQPPAPG</sequence>
<evidence type="ECO:0000256" key="4">
    <source>
        <dbReference type="ARBA" id="ARBA00044692"/>
    </source>
</evidence>
<dbReference type="GO" id="GO:0005634">
    <property type="term" value="C:nucleus"/>
    <property type="evidence" value="ECO:0007669"/>
    <property type="project" value="UniProtKB-SubCell"/>
</dbReference>
<dbReference type="InterPro" id="IPR039039">
    <property type="entry name" value="RAI1-like_fam"/>
</dbReference>
<dbReference type="GO" id="GO:0004518">
    <property type="term" value="F:nuclease activity"/>
    <property type="evidence" value="ECO:0007669"/>
    <property type="project" value="UniProtKB-KW"/>
</dbReference>
<feature type="region of interest" description="Disordered" evidence="7">
    <location>
        <begin position="1"/>
        <end position="45"/>
    </location>
</feature>
<comment type="catalytic activity">
    <reaction evidence="3">
        <text>a 5'-end (N(7)-methyl 5'-triphosphoguanosine)-ribonucleoside-ribonucleotide in mRNA + H2O = a (N(7)-methyl 5'-triphosphoguanosine)-nucleoside + a 5'-end phospho-ribonucleoside in mRNA + H(+)</text>
        <dbReference type="Rhea" id="RHEA:66928"/>
        <dbReference type="Rhea" id="RHEA-COMP:15692"/>
        <dbReference type="Rhea" id="RHEA-COMP:17313"/>
        <dbReference type="ChEBI" id="CHEBI:15377"/>
        <dbReference type="ChEBI" id="CHEBI:15378"/>
        <dbReference type="ChEBI" id="CHEBI:138282"/>
        <dbReference type="ChEBI" id="CHEBI:172876"/>
        <dbReference type="ChEBI" id="CHEBI:172877"/>
    </reaction>
    <physiologicalReaction direction="left-to-right" evidence="3">
        <dbReference type="Rhea" id="RHEA:66929"/>
    </physiologicalReaction>
</comment>
<dbReference type="PANTHER" id="PTHR12395">
    <property type="entry name" value="DOM-3 RELATED"/>
    <property type="match status" value="1"/>
</dbReference>
<dbReference type="PANTHER" id="PTHR12395:SF9">
    <property type="entry name" value="DECAPPING AND EXORIBONUCLEASE PROTEIN"/>
    <property type="match status" value="1"/>
</dbReference>
<evidence type="ECO:0000256" key="5">
    <source>
        <dbReference type="ARBA" id="ARBA00048124"/>
    </source>
</evidence>
<feature type="compositionally biased region" description="Basic and acidic residues" evidence="7">
    <location>
        <begin position="16"/>
        <end position="31"/>
    </location>
</feature>
<evidence type="ECO:0000256" key="3">
    <source>
        <dbReference type="ARBA" id="ARBA00044676"/>
    </source>
</evidence>
<dbReference type="EMBL" id="BPQB01000014">
    <property type="protein sequence ID" value="GJE89921.1"/>
    <property type="molecule type" value="Genomic_DNA"/>
</dbReference>
<dbReference type="GO" id="GO:0046872">
    <property type="term" value="F:metal ion binding"/>
    <property type="evidence" value="ECO:0007669"/>
    <property type="project" value="UniProtKB-KW"/>
</dbReference>
<dbReference type="InterPro" id="IPR013961">
    <property type="entry name" value="RAI1"/>
</dbReference>
<dbReference type="GO" id="GO:0110155">
    <property type="term" value="P:NAD-cap decapping"/>
    <property type="evidence" value="ECO:0007669"/>
    <property type="project" value="TreeGrafter"/>
</dbReference>
<accession>A0A9P3LBX3</accession>
<dbReference type="GO" id="GO:0000166">
    <property type="term" value="F:nucleotide binding"/>
    <property type="evidence" value="ECO:0007669"/>
    <property type="project" value="UniProtKB-KW"/>
</dbReference>
<comment type="catalytic activity">
    <reaction evidence="4">
        <text>a 5'-end triphospho-ribonucleoside in mRNA + H2O = a 5'-end phospho-ribonucleoside in mRNA + diphosphate + H(+)</text>
        <dbReference type="Rhea" id="RHEA:78683"/>
        <dbReference type="Rhea" id="RHEA-COMP:15692"/>
        <dbReference type="Rhea" id="RHEA-COMP:17164"/>
        <dbReference type="ChEBI" id="CHEBI:15377"/>
        <dbReference type="ChEBI" id="CHEBI:15378"/>
        <dbReference type="ChEBI" id="CHEBI:33019"/>
        <dbReference type="ChEBI" id="CHEBI:138282"/>
        <dbReference type="ChEBI" id="CHEBI:167618"/>
    </reaction>
    <physiologicalReaction direction="left-to-right" evidence="4">
        <dbReference type="Rhea" id="RHEA:78684"/>
    </physiologicalReaction>
</comment>
<comment type="subcellular location">
    <subcellularLocation>
        <location evidence="6">Nucleus</location>
    </subcellularLocation>
</comment>
<dbReference type="Pfam" id="PF08652">
    <property type="entry name" value="RAI1"/>
    <property type="match status" value="1"/>
</dbReference>
<keyword evidence="6" id="KW-0479">Metal-binding</keyword>
<dbReference type="GO" id="GO:0003723">
    <property type="term" value="F:RNA binding"/>
    <property type="evidence" value="ECO:0007669"/>
    <property type="project" value="UniProtKB-KW"/>
</dbReference>